<dbReference type="AlphaFoldDB" id="A0A7J5AK56"/>
<reference evidence="1 2" key="1">
    <citation type="submission" date="2019-09" db="EMBL/GenBank/DDBJ databases">
        <title>Flavobacterium sp. nov., isolated from glacier ice.</title>
        <authorList>
            <person name="Liu Q."/>
        </authorList>
    </citation>
    <scope>NUCLEOTIDE SEQUENCE [LARGE SCALE GENOMIC DNA]</scope>
    <source>
        <strain evidence="1 2">NBRC 112527</strain>
    </source>
</reference>
<evidence type="ECO:0000313" key="2">
    <source>
        <dbReference type="Proteomes" id="UP000490922"/>
    </source>
</evidence>
<gene>
    <name evidence="1" type="ORF">F6464_02410</name>
</gene>
<sequence length="306" mass="35157">MKIIKISLAIAVIGLIAFFVVNSLITLVAPPPTPPVVNQFTKIIDEEINALQRKTVTSFNELKTSNDDVKFDIDDYYGENRLGKNQAENNQSRERLSKNLYSIYAVKFINLANSVFRRSEWNVQDLVFIKSESIILKKSTFLQPGNGVDIQIIQIQKVLSKYDEIIKFTSSCRGFPYSSNSFNSVFPIHLIKQKIQRAAIYKRNKLENSLVDNCSTLHSQLNQTSKYLFNAHIKYLDNKINTYSGTYSAYNSHGEYAREFYLKLKEEINGLDNDIYSVSNFDNEYDNLIEKLNEDNSNAKSYFAKP</sequence>
<accession>A0A7J5AK56</accession>
<proteinExistence type="predicted"/>
<comment type="caution">
    <text evidence="1">The sequence shown here is derived from an EMBL/GenBank/DDBJ whole genome shotgun (WGS) entry which is preliminary data.</text>
</comment>
<name>A0A7J5AK56_9FLAO</name>
<evidence type="ECO:0000313" key="1">
    <source>
        <dbReference type="EMBL" id="KAB1157956.1"/>
    </source>
</evidence>
<dbReference type="EMBL" id="WAEM01000001">
    <property type="protein sequence ID" value="KAB1157956.1"/>
    <property type="molecule type" value="Genomic_DNA"/>
</dbReference>
<protein>
    <submittedName>
        <fullName evidence="1">Uncharacterized protein</fullName>
    </submittedName>
</protein>
<dbReference type="RefSeq" id="WP_151106149.1">
    <property type="nucleotide sequence ID" value="NZ_WAEM01000001.1"/>
</dbReference>
<dbReference type="Proteomes" id="UP000490922">
    <property type="component" value="Unassembled WGS sequence"/>
</dbReference>
<organism evidence="1 2">
    <name type="scientific">Flavobacterium luteum</name>
    <dbReference type="NCBI Taxonomy" id="2026654"/>
    <lineage>
        <taxon>Bacteria</taxon>
        <taxon>Pseudomonadati</taxon>
        <taxon>Bacteroidota</taxon>
        <taxon>Flavobacteriia</taxon>
        <taxon>Flavobacteriales</taxon>
        <taxon>Flavobacteriaceae</taxon>
        <taxon>Flavobacterium</taxon>
    </lineage>
</organism>
<keyword evidence="2" id="KW-1185">Reference proteome</keyword>
<dbReference type="OrthoDB" id="1364908at2"/>